<evidence type="ECO:0000256" key="6">
    <source>
        <dbReference type="ARBA" id="ARBA00023277"/>
    </source>
</evidence>
<dbReference type="RefSeq" id="WP_129425627.1">
    <property type="nucleotide sequence ID" value="NZ_SDWV01000004.1"/>
</dbReference>
<dbReference type="PANTHER" id="PTHR47779">
    <property type="entry name" value="SYNTHASE (CCG-9), PUTATIVE (AFU_ORTHOLOGUE AFUA_3G12100)-RELATED"/>
    <property type="match status" value="1"/>
</dbReference>
<keyword evidence="3" id="KW-0313">Glucose metabolism</keyword>
<evidence type="ECO:0000256" key="3">
    <source>
        <dbReference type="ARBA" id="ARBA00022526"/>
    </source>
</evidence>
<comment type="subunit">
    <text evidence="2">Homodimer.</text>
</comment>
<evidence type="ECO:0000313" key="9">
    <source>
        <dbReference type="EMBL" id="RYC13391.1"/>
    </source>
</evidence>
<keyword evidence="10" id="KW-1185">Reference proteome</keyword>
<comment type="similarity">
    <text evidence="1">Belongs to the glycosyltransferase group 1 family. Glycosyltransferase 4 subfamily.</text>
</comment>
<dbReference type="Pfam" id="PF00534">
    <property type="entry name" value="Glycos_transf_1"/>
    <property type="match status" value="1"/>
</dbReference>
<dbReference type="OrthoDB" id="9772485at2"/>
<dbReference type="InterPro" id="IPR049438">
    <property type="entry name" value="TreT_GT1"/>
</dbReference>
<dbReference type="Proteomes" id="UP000291101">
    <property type="component" value="Unassembled WGS sequence"/>
</dbReference>
<dbReference type="InterPro" id="IPR001296">
    <property type="entry name" value="Glyco_trans_1"/>
</dbReference>
<comment type="caution">
    <text evidence="9">The sequence shown here is derived from an EMBL/GenBank/DDBJ whole genome shotgun (WGS) entry which is preliminary data.</text>
</comment>
<dbReference type="SUPFAM" id="SSF53756">
    <property type="entry name" value="UDP-Glycosyltransferase/glycogen phosphorylase"/>
    <property type="match status" value="1"/>
</dbReference>
<gene>
    <name evidence="9" type="ORF">EUA94_05890</name>
</gene>
<feature type="domain" description="Trehalose synthase N-terminal" evidence="8">
    <location>
        <begin position="44"/>
        <end position="194"/>
    </location>
</feature>
<dbReference type="InterPro" id="IPR052078">
    <property type="entry name" value="Trehalose_Metab_GTase"/>
</dbReference>
<dbReference type="EMBL" id="SDWV01000004">
    <property type="protein sequence ID" value="RYC13391.1"/>
    <property type="molecule type" value="Genomic_DNA"/>
</dbReference>
<dbReference type="PANTHER" id="PTHR47779:SF1">
    <property type="entry name" value="SYNTHASE (CCG-9), PUTATIVE (AFU_ORTHOLOGUE AFUA_3G12100)-RELATED"/>
    <property type="match status" value="1"/>
</dbReference>
<organism evidence="9 10">
    <name type="scientific">Nocardioides zhouii</name>
    <dbReference type="NCBI Taxonomy" id="1168729"/>
    <lineage>
        <taxon>Bacteria</taxon>
        <taxon>Bacillati</taxon>
        <taxon>Actinomycetota</taxon>
        <taxon>Actinomycetes</taxon>
        <taxon>Propionibacteriales</taxon>
        <taxon>Nocardioidaceae</taxon>
        <taxon>Nocardioides</taxon>
    </lineage>
</organism>
<evidence type="ECO:0000313" key="10">
    <source>
        <dbReference type="Proteomes" id="UP000291101"/>
    </source>
</evidence>
<reference evidence="9 10" key="1">
    <citation type="submission" date="2019-01" db="EMBL/GenBank/DDBJ databases">
        <title>Novel species of Nocardioides.</title>
        <authorList>
            <person name="Liu Q."/>
            <person name="X Y.-H."/>
        </authorList>
    </citation>
    <scope>NUCLEOTIDE SEQUENCE [LARGE SCALE GENOMIC DNA]</scope>
    <source>
        <strain evidence="9 10">HLT2-9</strain>
    </source>
</reference>
<evidence type="ECO:0000256" key="2">
    <source>
        <dbReference type="ARBA" id="ARBA00011738"/>
    </source>
</evidence>
<keyword evidence="5 9" id="KW-0808">Transferase</keyword>
<sequence>MIEVDVRAVPLEQLGAMLAPDRAAALEASAARARAVLSDRTIWHVNATAHGGGVAEMLQTLLAYGNGAGVDNRWLVLDADAAFFTITKRVHNMLHGAPGDGGRLGDAERAHYSAVLETNLRQILPQLAPRDIVLLHDPQTAGLASGLRRAGVHVAWRCHVGRDDSNEMTDLAWDFLRPMIEPAEVLVFSRLAYAPEWTDPARVAVIAPSVDPFSAKNLTPSADAVDNLLATVGLVTGIVPSGRVTFDRRDGTQGTVRLRAATGGLVLDGPAPPHDARLVVQVSRWDRLKDMSGVMTGFATMLRRHGPGDTHLMLVGPAVAGVSDDPEGAEVLDECRRQWHALPAYVQSRVHLASVPMDDPDENAIVINALQRHAHVIVQKSLVEGFGLTATEAMWKSKPVVASMVGGIRDQITDGVDGLQVPDPCDLDAFAAVLHHLLSDDDLAARLGQAAHERVRSEYLPDRHLAQYVDLFVRLVTCDEHPTC</sequence>
<dbReference type="Gene3D" id="3.40.50.2000">
    <property type="entry name" value="Glycogen Phosphorylase B"/>
    <property type="match status" value="2"/>
</dbReference>
<dbReference type="GO" id="GO:0006006">
    <property type="term" value="P:glucose metabolic process"/>
    <property type="evidence" value="ECO:0007669"/>
    <property type="project" value="UniProtKB-KW"/>
</dbReference>
<accession>A0A4Q2T5M2</accession>
<dbReference type="Pfam" id="PF21269">
    <property type="entry name" value="TreT_GT1"/>
    <property type="match status" value="1"/>
</dbReference>
<keyword evidence="4" id="KW-0328">Glycosyltransferase</keyword>
<keyword evidence="6" id="KW-0119">Carbohydrate metabolism</keyword>
<evidence type="ECO:0000259" key="8">
    <source>
        <dbReference type="Pfam" id="PF21269"/>
    </source>
</evidence>
<dbReference type="AlphaFoldDB" id="A0A4Q2T5M2"/>
<proteinExistence type="inferred from homology"/>
<evidence type="ECO:0000256" key="5">
    <source>
        <dbReference type="ARBA" id="ARBA00022679"/>
    </source>
</evidence>
<dbReference type="GO" id="GO:0016757">
    <property type="term" value="F:glycosyltransferase activity"/>
    <property type="evidence" value="ECO:0007669"/>
    <property type="project" value="UniProtKB-KW"/>
</dbReference>
<protein>
    <submittedName>
        <fullName evidence="9">Glycosyltransferase</fullName>
    </submittedName>
</protein>
<evidence type="ECO:0000256" key="1">
    <source>
        <dbReference type="ARBA" id="ARBA00009481"/>
    </source>
</evidence>
<evidence type="ECO:0000256" key="4">
    <source>
        <dbReference type="ARBA" id="ARBA00022676"/>
    </source>
</evidence>
<name>A0A4Q2T5M2_9ACTN</name>
<evidence type="ECO:0000259" key="7">
    <source>
        <dbReference type="Pfam" id="PF00534"/>
    </source>
</evidence>
<feature type="domain" description="Glycosyl transferase family 1" evidence="7">
    <location>
        <begin position="368"/>
        <end position="453"/>
    </location>
</feature>